<dbReference type="Pfam" id="PF25801">
    <property type="entry name" value="HEAT_GCN1_C_2"/>
    <property type="match status" value="1"/>
</dbReference>
<dbReference type="FunFam" id="1.25.10.10:FF:000090">
    <property type="entry name" value="eIF-2-alpha kinase activator GCN1"/>
    <property type="match status" value="1"/>
</dbReference>
<dbReference type="InterPro" id="IPR011989">
    <property type="entry name" value="ARM-like"/>
</dbReference>
<dbReference type="FunFam" id="1.25.10.10:FF:000096">
    <property type="entry name" value="eIF-2-alpha kinase activator gcn1"/>
    <property type="match status" value="1"/>
</dbReference>
<evidence type="ECO:0000256" key="1">
    <source>
        <dbReference type="ARBA" id="ARBA00007366"/>
    </source>
</evidence>
<sequence length="2646" mass="293329">MAELQALNDIPYAIQSGRLIVRKQVFKHLEEVANKNVQPQALKSICKLLQITLPRYADRKSTNIVDKFVKTLLKSQPSSIPFLIKAISDVAESYRNVHSTRAVARICYAAFSWSCHVAHTVFSGHGNGAADTQTLVNSQALLLFSITEAQSNFLNRKTYKCITNLWKQSTIIVDEYLTHLQKLPESQASLILFGFFLKYLVEIKSNDILFKIKEQVIQLLSRAVIGSKTKPSPHVLESCNSLLRQITHDEFQNSILPSLQKVLLRNPEIIFETVYTIISYVALDLSRYALDLGRSIGAHLHSKEDQCREHAVIASKCVAQQCSSSEAIKDLLEHYFGILNGSEGKLTVVPQKLGVISGIGNLSYNIVTGTTSIQALCEFVSDNFIAFLKNEVHETTVTHTIAMLSLWCSKFTMNVPSNVIELFQNGLTQKSSTFAIRNSYIVCMNNAFHGNTLHQAIDLIPLMEKTYNKALSQPTQTNAVMEALSVYCLFLKLYSFDTESGETKLKSIMNADVNKLPFLTEKFLSSCSNEALLSVMYVIEKLSMDHAHDIDNETNLKRAVLFILTRPVYKVRSQANAHLKKMLSVGGGTVLACSLLKEFPSFFETFNIKKQTKSDENEAYSDKEISTQVLQNCLFALCSGLNLTPDDVHQICLDALIPCHIDVIYKSNPVLWQKIVSKMQLKLTDSVTEINTLIAVVMDDTEAPVVVTQARLNALKTLAALLPAEIVPVVVSHTVAILKDPLLCQVTKEEYNIFLTPEGQLYDSSIVENLKEEKNLKNLKRESKLYSYKEQLEEMELKKEIEAKKRAKGLVKEPELTKKQLEAKKAQLEKEAVIRSKIQQLDIRFQSALKKLQSVVDANAPALSLYIRDLTSVLICLFSSPLCAFGATRMYVNLSRVVSAGILIDWGKPVAYVTLRLLTTACDLEPDWTEIDLNEVIGKIIKLLYLNTCQNPSVGYEEHVFSQTKKHLSSPGFSYCFPLLKCLLLTRTSNLLMLDQILSIISEHSDIREVDDSVDKVYQECVPTLDMFSVLIKKHAIDTLIKTCEAASGEEDCSVAEMPEIQILLSALLLREEKARLASLLGLKSIEAVLPHPDADYENGIQVARRIFVACFDPVEENRVIAEGLWKDLMFSKSPQLYSLILEDLIHKEELVRKAAADSLACLFNDFPEDIASIREKLLEVYHEKLYLAPPVMDSFNRVLSESSPDMWEARSGIALALGKMAPFLSTDQVISLMSFFVSEGLGDRNAAVRKHMVDAAVAITDVHGKDVLSELLPIFENFFDNAPNDSSYDSIRQSVVILMGTLARHLDKDDSRVKPIIIKLIEALSTPSQQVQEAVANCLPPLVPAIKDEAPNLVSTLLKLLLESNKYGERKGAAYGLAGLVKGLGILSLKQLNIMNTLTTAIQNKKQVTHREGALFAFEMLCNMLGRLFEPYVVNFLPHLLSCFGDNSHYVRQATDDTAKAVMSRLSAHGVKLVFPSLIKALGEDSWRTKSGSIELLGAMAFCAPKQLSSCLPSIVPKLIEVLSDSHVNVQKAGAQALKQIGSVIKNPEIQAIVPTLLDALQDPAKKTSTCLSVLLDTQFIHFIDAPSLALIMPVVERAFQDRSTETRKMAANIIGNMYSLTDQKDLSPYLPSILPGLKQSLLDPVPEVRNVSSRALGAMVKGMGENGFDDLLPWLMQTLTSEYSSVDRSGAAQGLSEVLGGLGAEKLHSFMPEIIATSERMDIAPHVKDGYIMMFIYLPMVFKKEFTQYIGAIVTPILKALADENEFVRDTALRAGQRIVNMYADTAITLLLPELEKGLFDENWRIRYSSVQLLGDLLYKISGVSGKMTTETADEDDNFGTEHSQKAILGSLGIERRNRVLAGLYMGRSDVALMVRQAALHVWKVVVTNTPRTLREILPTLFSLLLGCLASNSYDKRQIAARTLGDLVRKLGERVLPEIIPILENGLDSDRADQRQGVCIGLSEIMASTSRDMVLSFAGSLVPTVRRALSDPLPEVRLAAATTFDSLHSTVGVHALDDILPHLLRQLSDPVQSEYALDGLRQVMAVKSKVVLPYLVPQLTAPPVNTKALAFLSAVAGDSLTKHLPKILPALLLALSSAINTPTEMQTLEYCQTVVLAATDDLGVHTVIDHLLQATHSEDPVQKYAAVALLFAYCCQKKADLSQYVPQLIRGLIRLFTDHDKKVLHISWETLNAVTKNLNTTEQLGLITDVRQAVRFAASDLKEDELLPGFCIEKGISPILPIFREAILNGVAENKEQAAQGLGEVIKLTSAEALKSSVVGITGPLIRILGDRYNWPIKVALLETLALLLAKVGMMLKPFLPQLQTTFLRSLSDGHRAVRLRSASALSYLILVHNRPDTLYNELHSAVKNAEDNALKETMLHALRCLIKSSGEKMSEQVRNSIVSTVINMLNHPDDSCRVVAAGCLGTLCIYIPDGELEDIAREHLLEDDLSLEWTLRHGRCVALMAGLKEAPARFMTPEWTERITKVLLIYLTADRLAIVLGGVRATGYCMLYMLQSDKQIPQPLLTTFARGMNHSTNEVKQTVALTVNFLARKLVLPIYFMKGVIPLLVNGTKERNTIVKSNSEFALLTVLNLRVNDERAQVCLNALDAGAKEALQDVITKVLKKAINQPEPNEEDLDDTLLT</sequence>
<dbReference type="PANTHER" id="PTHR23346:SF7">
    <property type="entry name" value="STALLED RIBOSOME SENSOR GCN1"/>
    <property type="match status" value="1"/>
</dbReference>
<dbReference type="Pfam" id="PF24993">
    <property type="entry name" value="GNC1_N"/>
    <property type="match status" value="1"/>
</dbReference>
<comment type="caution">
    <text evidence="6">The sequence shown here is derived from an EMBL/GenBank/DDBJ whole genome shotgun (WGS) entry which is preliminary data.</text>
</comment>
<evidence type="ECO:0000256" key="2">
    <source>
        <dbReference type="ARBA" id="ARBA00022553"/>
    </source>
</evidence>
<organism evidence="6 7">
    <name type="scientific">Trichonephila inaurata madagascariensis</name>
    <dbReference type="NCBI Taxonomy" id="2747483"/>
    <lineage>
        <taxon>Eukaryota</taxon>
        <taxon>Metazoa</taxon>
        <taxon>Ecdysozoa</taxon>
        <taxon>Arthropoda</taxon>
        <taxon>Chelicerata</taxon>
        <taxon>Arachnida</taxon>
        <taxon>Araneae</taxon>
        <taxon>Araneomorphae</taxon>
        <taxon>Entelegynae</taxon>
        <taxon>Araneoidea</taxon>
        <taxon>Nephilidae</taxon>
        <taxon>Trichonephila</taxon>
        <taxon>Trichonephila inaurata</taxon>
    </lineage>
</organism>
<dbReference type="PANTHER" id="PTHR23346">
    <property type="entry name" value="TRANSLATIONAL ACTIVATOR GCN1-RELATED"/>
    <property type="match status" value="1"/>
</dbReference>
<protein>
    <submittedName>
        <fullName evidence="6">eIF-2-alpha kinase activator GCN1</fullName>
    </submittedName>
</protein>
<dbReference type="SMART" id="SM01349">
    <property type="entry name" value="TOG"/>
    <property type="match status" value="1"/>
</dbReference>
<evidence type="ECO:0000256" key="3">
    <source>
        <dbReference type="ARBA" id="ARBA00022737"/>
    </source>
</evidence>
<feature type="domain" description="TOG" evidence="5">
    <location>
        <begin position="1342"/>
        <end position="1575"/>
    </location>
</feature>
<keyword evidence="2" id="KW-0597">Phosphoprotein</keyword>
<dbReference type="GO" id="GO:0006417">
    <property type="term" value="P:regulation of translation"/>
    <property type="evidence" value="ECO:0007669"/>
    <property type="project" value="TreeGrafter"/>
</dbReference>
<dbReference type="GO" id="GO:0016301">
    <property type="term" value="F:kinase activity"/>
    <property type="evidence" value="ECO:0007669"/>
    <property type="project" value="UniProtKB-KW"/>
</dbReference>
<dbReference type="FunFam" id="1.25.10.10:FF:000162">
    <property type="entry name" value="GCN1, eIF2 alpha kinase activator homolog"/>
    <property type="match status" value="1"/>
</dbReference>
<feature type="repeat" description="HEAT" evidence="4">
    <location>
        <begin position="1516"/>
        <end position="1553"/>
    </location>
</feature>
<proteinExistence type="inferred from homology"/>
<dbReference type="Proteomes" id="UP000886998">
    <property type="component" value="Unassembled WGS sequence"/>
</dbReference>
<keyword evidence="6" id="KW-0418">Kinase</keyword>
<dbReference type="OrthoDB" id="5148094at2759"/>
<dbReference type="InterPro" id="IPR056810">
    <property type="entry name" value="GNC1-like_N"/>
</dbReference>
<reference evidence="6" key="1">
    <citation type="submission" date="2020-08" db="EMBL/GenBank/DDBJ databases">
        <title>Multicomponent nature underlies the extraordinary mechanical properties of spider dragline silk.</title>
        <authorList>
            <person name="Kono N."/>
            <person name="Nakamura H."/>
            <person name="Mori M."/>
            <person name="Yoshida Y."/>
            <person name="Ohtoshi R."/>
            <person name="Malay A.D."/>
            <person name="Moran D.A.P."/>
            <person name="Tomita M."/>
            <person name="Numata K."/>
            <person name="Arakawa K."/>
        </authorList>
    </citation>
    <scope>NUCLEOTIDE SEQUENCE</scope>
</reference>
<dbReference type="InterPro" id="IPR057546">
    <property type="entry name" value="HEAT_GCN1"/>
</dbReference>
<keyword evidence="6" id="KW-0808">Transferase</keyword>
<evidence type="ECO:0000256" key="4">
    <source>
        <dbReference type="PROSITE-ProRule" id="PRU00103"/>
    </source>
</evidence>
<dbReference type="Pfam" id="PF24984">
    <property type="entry name" value="HEAT_EF3_GNC1"/>
    <property type="match status" value="1"/>
</dbReference>
<dbReference type="Pfam" id="PF23271">
    <property type="entry name" value="HEAT_GCN1"/>
    <property type="match status" value="1"/>
</dbReference>
<dbReference type="InterPro" id="IPR000357">
    <property type="entry name" value="HEAT"/>
</dbReference>
<dbReference type="Pfam" id="PF24987">
    <property type="entry name" value="HEAT_EF3_N"/>
    <property type="match status" value="1"/>
</dbReference>
<gene>
    <name evidence="6" type="primary">GCN1</name>
    <name evidence="6" type="ORF">TNIN_426871</name>
</gene>
<evidence type="ECO:0000313" key="7">
    <source>
        <dbReference type="Proteomes" id="UP000886998"/>
    </source>
</evidence>
<accession>A0A8X6JNJ6</accession>
<keyword evidence="3" id="KW-0677">Repeat</keyword>
<feature type="repeat" description="HEAT" evidence="4">
    <location>
        <begin position="1635"/>
        <end position="1673"/>
    </location>
</feature>
<dbReference type="GO" id="GO:0000226">
    <property type="term" value="P:microtubule cytoskeleton organization"/>
    <property type="evidence" value="ECO:0007669"/>
    <property type="project" value="UniProtKB-ARBA"/>
</dbReference>
<dbReference type="InterPro" id="IPR021133">
    <property type="entry name" value="HEAT_type_2"/>
</dbReference>
<feature type="repeat" description="HEAT" evidence="4">
    <location>
        <begin position="1983"/>
        <end position="2020"/>
    </location>
</feature>
<dbReference type="SUPFAM" id="SSF48371">
    <property type="entry name" value="ARM repeat"/>
    <property type="match status" value="5"/>
</dbReference>
<dbReference type="InterPro" id="IPR016024">
    <property type="entry name" value="ARM-type_fold"/>
</dbReference>
<dbReference type="GO" id="GO:0019887">
    <property type="term" value="F:protein kinase regulator activity"/>
    <property type="evidence" value="ECO:0007669"/>
    <property type="project" value="TreeGrafter"/>
</dbReference>
<name>A0A8X6JNJ6_9ARAC</name>
<dbReference type="InterPro" id="IPR034085">
    <property type="entry name" value="TOG"/>
</dbReference>
<dbReference type="PROSITE" id="PS50077">
    <property type="entry name" value="HEAT_REPEAT"/>
    <property type="match status" value="4"/>
</dbReference>
<evidence type="ECO:0000259" key="5">
    <source>
        <dbReference type="SMART" id="SM01349"/>
    </source>
</evidence>
<dbReference type="Gene3D" id="1.25.10.10">
    <property type="entry name" value="Leucine-rich Repeat Variant"/>
    <property type="match status" value="6"/>
</dbReference>
<keyword evidence="7" id="KW-1185">Reference proteome</keyword>
<dbReference type="Pfam" id="PF02985">
    <property type="entry name" value="HEAT"/>
    <property type="match status" value="1"/>
</dbReference>
<dbReference type="GO" id="GO:0034198">
    <property type="term" value="P:cellular response to amino acid starvation"/>
    <property type="evidence" value="ECO:0007669"/>
    <property type="project" value="TreeGrafter"/>
</dbReference>
<feature type="repeat" description="HEAT" evidence="4">
    <location>
        <begin position="1593"/>
        <end position="1631"/>
    </location>
</feature>
<dbReference type="GO" id="GO:0005829">
    <property type="term" value="C:cytosol"/>
    <property type="evidence" value="ECO:0007669"/>
    <property type="project" value="TreeGrafter"/>
</dbReference>
<evidence type="ECO:0000313" key="6">
    <source>
        <dbReference type="EMBL" id="GFS47008.1"/>
    </source>
</evidence>
<comment type="similarity">
    <text evidence="1">Belongs to the GCN1 family.</text>
</comment>
<dbReference type="EMBL" id="BMAV01026064">
    <property type="protein sequence ID" value="GFS47008.1"/>
    <property type="molecule type" value="Genomic_DNA"/>
</dbReference>